<dbReference type="InterPro" id="IPR036291">
    <property type="entry name" value="NAD(P)-bd_dom_sf"/>
</dbReference>
<comment type="caution">
    <text evidence="2">The sequence shown here is derived from an EMBL/GenBank/DDBJ whole genome shotgun (WGS) entry which is preliminary data.</text>
</comment>
<evidence type="ECO:0008006" key="4">
    <source>
        <dbReference type="Google" id="ProtNLM"/>
    </source>
</evidence>
<protein>
    <recommendedName>
        <fullName evidence="4">NAD-dependent epimerase/dehydratase domain-containing protein</fullName>
    </recommendedName>
</protein>
<dbReference type="Proteomes" id="UP000321830">
    <property type="component" value="Unassembled WGS sequence"/>
</dbReference>
<evidence type="ECO:0000313" key="2">
    <source>
        <dbReference type="EMBL" id="GEL91939.1"/>
    </source>
</evidence>
<evidence type="ECO:0000256" key="1">
    <source>
        <dbReference type="ARBA" id="ARBA00023002"/>
    </source>
</evidence>
<sequence>MKVKKVVMTSNCGAIGFSKKTSTRSTTEEDWTTLEERGLSIYEKSKLIAERTAWKFIEEEGNGLELTTINPVAILGPSLNPHVSNSFVLLDMLFKDKWAPQLPLNIVDVRDVADLHIRAMTSEKANGQRFIASCDGQISLFEMAEIIRKERPNLAKKLQAKKIPNWLIQVSALFNQRAKEGALMLSINRNISNQKAKEQLGWQPLGTNKKVLLATIDSMEKYGLL</sequence>
<keyword evidence="1" id="KW-0560">Oxidoreductase</keyword>
<dbReference type="PANTHER" id="PTHR10366">
    <property type="entry name" value="NAD DEPENDENT EPIMERASE/DEHYDRATASE"/>
    <property type="match status" value="1"/>
</dbReference>
<dbReference type="PANTHER" id="PTHR10366:SF564">
    <property type="entry name" value="STEROL-4-ALPHA-CARBOXYLATE 3-DEHYDROGENASE, DECARBOXYLATING"/>
    <property type="match status" value="1"/>
</dbReference>
<accession>A0A511J2N2</accession>
<organism evidence="2 3">
    <name type="scientific">Enterococcus villorum</name>
    <dbReference type="NCBI Taxonomy" id="112904"/>
    <lineage>
        <taxon>Bacteria</taxon>
        <taxon>Bacillati</taxon>
        <taxon>Bacillota</taxon>
        <taxon>Bacilli</taxon>
        <taxon>Lactobacillales</taxon>
        <taxon>Enterococcaceae</taxon>
        <taxon>Enterococcus</taxon>
    </lineage>
</organism>
<dbReference type="AlphaFoldDB" id="A0A511J2N2"/>
<dbReference type="GO" id="GO:0016616">
    <property type="term" value="F:oxidoreductase activity, acting on the CH-OH group of donors, NAD or NADP as acceptor"/>
    <property type="evidence" value="ECO:0007669"/>
    <property type="project" value="TreeGrafter"/>
</dbReference>
<reference evidence="2 3" key="1">
    <citation type="submission" date="2019-07" db="EMBL/GenBank/DDBJ databases">
        <title>Whole genome shotgun sequence of Enterococcus villorum NBRC 100699.</title>
        <authorList>
            <person name="Hosoyama A."/>
            <person name="Uohara A."/>
            <person name="Ohji S."/>
            <person name="Ichikawa N."/>
        </authorList>
    </citation>
    <scope>NUCLEOTIDE SEQUENCE [LARGE SCALE GENOMIC DNA]</scope>
    <source>
        <strain evidence="2 3">NBRC 100699</strain>
    </source>
</reference>
<proteinExistence type="predicted"/>
<dbReference type="EMBL" id="BJWF01000012">
    <property type="protein sequence ID" value="GEL91939.1"/>
    <property type="molecule type" value="Genomic_DNA"/>
</dbReference>
<dbReference type="InterPro" id="IPR050425">
    <property type="entry name" value="NAD(P)_dehydrat-like"/>
</dbReference>
<dbReference type="SUPFAM" id="SSF51735">
    <property type="entry name" value="NAD(P)-binding Rossmann-fold domains"/>
    <property type="match status" value="1"/>
</dbReference>
<dbReference type="RefSeq" id="WP_010750078.1">
    <property type="nucleotide sequence ID" value="NZ_BJWF01000012.1"/>
</dbReference>
<name>A0A511J2N2_9ENTE</name>
<gene>
    <name evidence="2" type="ORF">EVI01_12760</name>
</gene>
<evidence type="ECO:0000313" key="3">
    <source>
        <dbReference type="Proteomes" id="UP000321830"/>
    </source>
</evidence>
<dbReference type="Gene3D" id="3.40.50.720">
    <property type="entry name" value="NAD(P)-binding Rossmann-like Domain"/>
    <property type="match status" value="1"/>
</dbReference>